<feature type="compositionally biased region" description="Polar residues" evidence="1">
    <location>
        <begin position="101"/>
        <end position="111"/>
    </location>
</feature>
<reference evidence="3 4" key="1">
    <citation type="submission" date="2021-05" db="EMBL/GenBank/DDBJ databases">
        <title>Mycobacterium acidophilum sp. nov., an extremely acid-tolerant member of the genus Mycobacterium.</title>
        <authorList>
            <person name="Xia J."/>
        </authorList>
    </citation>
    <scope>NUCLEOTIDE SEQUENCE [LARGE SCALE GENOMIC DNA]</scope>
    <source>
        <strain evidence="3 4">M1</strain>
    </source>
</reference>
<feature type="transmembrane region" description="Helical" evidence="2">
    <location>
        <begin position="27"/>
        <end position="45"/>
    </location>
</feature>
<comment type="caution">
    <text evidence="3">The sequence shown here is derived from an EMBL/GenBank/DDBJ whole genome shotgun (WGS) entry which is preliminary data.</text>
</comment>
<organism evidence="3 4">
    <name type="scientific">Mycolicibacter acidiphilus</name>
    <dbReference type="NCBI Taxonomy" id="2835306"/>
    <lineage>
        <taxon>Bacteria</taxon>
        <taxon>Bacillati</taxon>
        <taxon>Actinomycetota</taxon>
        <taxon>Actinomycetes</taxon>
        <taxon>Mycobacteriales</taxon>
        <taxon>Mycobacteriaceae</taxon>
        <taxon>Mycolicibacter</taxon>
    </lineage>
</organism>
<proteinExistence type="predicted"/>
<evidence type="ECO:0000256" key="2">
    <source>
        <dbReference type="SAM" id="Phobius"/>
    </source>
</evidence>
<evidence type="ECO:0000313" key="4">
    <source>
        <dbReference type="Proteomes" id="UP001519535"/>
    </source>
</evidence>
<keyword evidence="2" id="KW-0812">Transmembrane</keyword>
<accession>A0ABS5RNK4</accession>
<protein>
    <submittedName>
        <fullName evidence="3">Uncharacterized protein</fullName>
    </submittedName>
</protein>
<dbReference type="Proteomes" id="UP001519535">
    <property type="component" value="Unassembled WGS sequence"/>
</dbReference>
<keyword evidence="2" id="KW-0472">Membrane</keyword>
<name>A0ABS5RNK4_9MYCO</name>
<feature type="region of interest" description="Disordered" evidence="1">
    <location>
        <begin position="67"/>
        <end position="111"/>
    </location>
</feature>
<gene>
    <name evidence="3" type="ORF">KIH27_20115</name>
</gene>
<dbReference type="EMBL" id="JAHCLR010000064">
    <property type="protein sequence ID" value="MBS9535893.1"/>
    <property type="molecule type" value="Genomic_DNA"/>
</dbReference>
<dbReference type="RefSeq" id="WP_214094742.1">
    <property type="nucleotide sequence ID" value="NZ_JAHCLR010000064.1"/>
</dbReference>
<sequence>MAITYAHNGIWLGIGAALFAGMATENVAVAVIAGVAGAVAGVYAIRAIERLIDRGVEAGFTAVSGIVQRRTSPPGAPPQSGLPYAQPGQHHEWGPYPPVQQWPSSESGSPS</sequence>
<evidence type="ECO:0000256" key="1">
    <source>
        <dbReference type="SAM" id="MobiDB-lite"/>
    </source>
</evidence>
<keyword evidence="4" id="KW-1185">Reference proteome</keyword>
<evidence type="ECO:0000313" key="3">
    <source>
        <dbReference type="EMBL" id="MBS9535893.1"/>
    </source>
</evidence>
<keyword evidence="2" id="KW-1133">Transmembrane helix</keyword>